<keyword evidence="8" id="KW-0732">Signal</keyword>
<evidence type="ECO:0000313" key="11">
    <source>
        <dbReference type="Proteomes" id="UP001140949"/>
    </source>
</evidence>
<dbReference type="CDD" id="cd05476">
    <property type="entry name" value="pepsin_A_like_plant"/>
    <property type="match status" value="1"/>
</dbReference>
<dbReference type="GO" id="GO:0005576">
    <property type="term" value="C:extracellular region"/>
    <property type="evidence" value="ECO:0007669"/>
    <property type="project" value="TreeGrafter"/>
</dbReference>
<evidence type="ECO:0000256" key="8">
    <source>
        <dbReference type="SAM" id="SignalP"/>
    </source>
</evidence>
<evidence type="ECO:0000256" key="3">
    <source>
        <dbReference type="ARBA" id="ARBA00022750"/>
    </source>
</evidence>
<dbReference type="Proteomes" id="UP001140949">
    <property type="component" value="Unassembled WGS sequence"/>
</dbReference>
<dbReference type="InterPro" id="IPR032861">
    <property type="entry name" value="TAXi_N"/>
</dbReference>
<evidence type="ECO:0000256" key="6">
    <source>
        <dbReference type="PIRSR" id="PIRSR601461-1"/>
    </source>
</evidence>
<keyword evidence="5" id="KW-0325">Glycoprotein</keyword>
<dbReference type="InterPro" id="IPR001461">
    <property type="entry name" value="Aspartic_peptidase_A1"/>
</dbReference>
<dbReference type="InterPro" id="IPR021109">
    <property type="entry name" value="Peptidase_aspartic_dom_sf"/>
</dbReference>
<name>A0AAX6DXL8_IRIPA</name>
<dbReference type="PROSITE" id="PS51767">
    <property type="entry name" value="PEPTIDASE_A1"/>
    <property type="match status" value="1"/>
</dbReference>
<reference evidence="10" key="1">
    <citation type="journal article" date="2023" name="GigaByte">
        <title>Genome assembly of the bearded iris, Iris pallida Lam.</title>
        <authorList>
            <person name="Bruccoleri R.E."/>
            <person name="Oakeley E.J."/>
            <person name="Faust A.M.E."/>
            <person name="Altorfer M."/>
            <person name="Dessus-Babus S."/>
            <person name="Burckhardt D."/>
            <person name="Oertli M."/>
            <person name="Naumann U."/>
            <person name="Petersen F."/>
            <person name="Wong J."/>
        </authorList>
    </citation>
    <scope>NUCLEOTIDE SEQUENCE</scope>
    <source>
        <strain evidence="10">GSM-AAB239-AS_SAM_17_03QT</strain>
    </source>
</reference>
<dbReference type="SUPFAM" id="SSF50630">
    <property type="entry name" value="Acid proteases"/>
    <property type="match status" value="1"/>
</dbReference>
<evidence type="ECO:0000256" key="7">
    <source>
        <dbReference type="RuleBase" id="RU000454"/>
    </source>
</evidence>
<dbReference type="InterPro" id="IPR034161">
    <property type="entry name" value="Pepsin-like_plant"/>
</dbReference>
<comment type="caution">
    <text evidence="10">The sequence shown here is derived from an EMBL/GenBank/DDBJ whole genome shotgun (WGS) entry which is preliminary data.</text>
</comment>
<dbReference type="Pfam" id="PF14543">
    <property type="entry name" value="TAXi_N"/>
    <property type="match status" value="1"/>
</dbReference>
<keyword evidence="2 7" id="KW-0645">Protease</keyword>
<evidence type="ECO:0000256" key="5">
    <source>
        <dbReference type="ARBA" id="ARBA00023180"/>
    </source>
</evidence>
<feature type="signal peptide" evidence="8">
    <location>
        <begin position="1"/>
        <end position="22"/>
    </location>
</feature>
<evidence type="ECO:0000256" key="1">
    <source>
        <dbReference type="ARBA" id="ARBA00007447"/>
    </source>
</evidence>
<dbReference type="PANTHER" id="PTHR47967:SF36">
    <property type="entry name" value="PEPTIDASE A1 DOMAIN-CONTAINING PROTEIN"/>
    <property type="match status" value="1"/>
</dbReference>
<dbReference type="PRINTS" id="PR00792">
    <property type="entry name" value="PEPSIN"/>
</dbReference>
<dbReference type="Pfam" id="PF14541">
    <property type="entry name" value="TAXi_C"/>
    <property type="match status" value="1"/>
</dbReference>
<comment type="similarity">
    <text evidence="1 7">Belongs to the peptidase A1 family.</text>
</comment>
<feature type="active site" evidence="6">
    <location>
        <position position="92"/>
    </location>
</feature>
<dbReference type="InterPro" id="IPR032799">
    <property type="entry name" value="TAXi_C"/>
</dbReference>
<dbReference type="InterPro" id="IPR001969">
    <property type="entry name" value="Aspartic_peptidase_AS"/>
</dbReference>
<organism evidence="10 11">
    <name type="scientific">Iris pallida</name>
    <name type="common">Sweet iris</name>
    <dbReference type="NCBI Taxonomy" id="29817"/>
    <lineage>
        <taxon>Eukaryota</taxon>
        <taxon>Viridiplantae</taxon>
        <taxon>Streptophyta</taxon>
        <taxon>Embryophyta</taxon>
        <taxon>Tracheophyta</taxon>
        <taxon>Spermatophyta</taxon>
        <taxon>Magnoliopsida</taxon>
        <taxon>Liliopsida</taxon>
        <taxon>Asparagales</taxon>
        <taxon>Iridaceae</taxon>
        <taxon>Iridoideae</taxon>
        <taxon>Irideae</taxon>
        <taxon>Iris</taxon>
    </lineage>
</organism>
<keyword evidence="4 7" id="KW-0378">Hydrolase</keyword>
<evidence type="ECO:0000256" key="2">
    <source>
        <dbReference type="ARBA" id="ARBA00022670"/>
    </source>
</evidence>
<dbReference type="PANTHER" id="PTHR47967">
    <property type="entry name" value="OS07G0603500 PROTEIN-RELATED"/>
    <property type="match status" value="1"/>
</dbReference>
<dbReference type="GO" id="GO:0004190">
    <property type="term" value="F:aspartic-type endopeptidase activity"/>
    <property type="evidence" value="ECO:0007669"/>
    <property type="project" value="UniProtKB-KW"/>
</dbReference>
<feature type="domain" description="Peptidase A1" evidence="9">
    <location>
        <begin position="74"/>
        <end position="441"/>
    </location>
</feature>
<protein>
    <submittedName>
        <fullName evidence="10">Aspartic proteinase nepenthesin-2</fullName>
    </submittedName>
</protein>
<evidence type="ECO:0000256" key="4">
    <source>
        <dbReference type="ARBA" id="ARBA00022801"/>
    </source>
</evidence>
<accession>A0AAX6DXL8</accession>
<dbReference type="InterPro" id="IPR033121">
    <property type="entry name" value="PEPTIDASE_A1"/>
</dbReference>
<sequence>MSLLIILFSLLFFPKYPSLCLGLRLPLRHPQSSDNPLHDLYRSSLLRAHRIKNPHSKHSSPIALSVSPHSYGGYSLPAAFGTPPQPFPLLLDTGSQLTWIPCTTSYLCHSCPSRIPAFLPKLSNTSRLVGCRNPKCKWIHPASTRNCSQTRQQQPEACSPYFITYGSGSTAGLLLSETLRLSDQSFPDFGVGCSLISDRQPAAGIAGFGRGSVSIPAQLNLTRFSYCLISRRFDENPDVTGTLILNEEKPNPNPKNSLIYTPFLKNPSIDGVFSVYYYVGLRKITVGGKKVKIPHRALVAGPDGGGGVIVDSGTTFTYVHPTAFDPLLAAFVESVGGEFNRSLAAEEGTGLRPCFDLGEERGAVRLPELALHFKGGAAMRLPVENYFAFVGRGSSVICLTVASDGGDGSLGDGGPSIILGSFQQQNYYVEYDLERERFGFRQQSCVMSDK</sequence>
<dbReference type="Gene3D" id="2.40.70.10">
    <property type="entry name" value="Acid Proteases"/>
    <property type="match status" value="2"/>
</dbReference>
<keyword evidence="11" id="KW-1185">Reference proteome</keyword>
<gene>
    <name evidence="10" type="ORF">M6B38_219065</name>
</gene>
<proteinExistence type="inferred from homology"/>
<dbReference type="AlphaFoldDB" id="A0AAX6DXL8"/>
<evidence type="ECO:0000313" key="10">
    <source>
        <dbReference type="EMBL" id="KAJ6796548.1"/>
    </source>
</evidence>
<reference evidence="10" key="2">
    <citation type="submission" date="2023-04" db="EMBL/GenBank/DDBJ databases">
        <authorList>
            <person name="Bruccoleri R.E."/>
            <person name="Oakeley E.J."/>
            <person name="Faust A.-M."/>
            <person name="Dessus-Babus S."/>
            <person name="Altorfer M."/>
            <person name="Burckhardt D."/>
            <person name="Oertli M."/>
            <person name="Naumann U."/>
            <person name="Petersen F."/>
            <person name="Wong J."/>
        </authorList>
    </citation>
    <scope>NUCLEOTIDE SEQUENCE</scope>
    <source>
        <strain evidence="10">GSM-AAB239-AS_SAM_17_03QT</strain>
        <tissue evidence="10">Leaf</tissue>
    </source>
</reference>
<dbReference type="GO" id="GO:0006508">
    <property type="term" value="P:proteolysis"/>
    <property type="evidence" value="ECO:0007669"/>
    <property type="project" value="UniProtKB-KW"/>
</dbReference>
<dbReference type="InterPro" id="IPR051708">
    <property type="entry name" value="Plant_Aspart_Prot_A1"/>
</dbReference>
<evidence type="ECO:0000259" key="9">
    <source>
        <dbReference type="PROSITE" id="PS51767"/>
    </source>
</evidence>
<keyword evidence="3 7" id="KW-0064">Aspartyl protease</keyword>
<feature type="active site" evidence="6">
    <location>
        <position position="311"/>
    </location>
</feature>
<dbReference type="PROSITE" id="PS00141">
    <property type="entry name" value="ASP_PROTEASE"/>
    <property type="match status" value="2"/>
</dbReference>
<dbReference type="EMBL" id="JANAVB010041219">
    <property type="protein sequence ID" value="KAJ6796548.1"/>
    <property type="molecule type" value="Genomic_DNA"/>
</dbReference>
<feature type="chain" id="PRO_5043567833" evidence="8">
    <location>
        <begin position="23"/>
        <end position="450"/>
    </location>
</feature>